<evidence type="ECO:0000313" key="12">
    <source>
        <dbReference type="Proteomes" id="UP000005408"/>
    </source>
</evidence>
<dbReference type="InterPro" id="IPR050569">
    <property type="entry name" value="TAAR"/>
</dbReference>
<organism evidence="11 12">
    <name type="scientific">Magallana gigas</name>
    <name type="common">Pacific oyster</name>
    <name type="synonym">Crassostrea gigas</name>
    <dbReference type="NCBI Taxonomy" id="29159"/>
    <lineage>
        <taxon>Eukaryota</taxon>
        <taxon>Metazoa</taxon>
        <taxon>Spiralia</taxon>
        <taxon>Lophotrochozoa</taxon>
        <taxon>Mollusca</taxon>
        <taxon>Bivalvia</taxon>
        <taxon>Autobranchia</taxon>
        <taxon>Pteriomorphia</taxon>
        <taxon>Ostreida</taxon>
        <taxon>Ostreoidea</taxon>
        <taxon>Ostreidae</taxon>
        <taxon>Magallana</taxon>
    </lineage>
</organism>
<protein>
    <recommendedName>
        <fullName evidence="10">G-protein coupled receptors family 1 profile domain-containing protein</fullName>
    </recommendedName>
</protein>
<evidence type="ECO:0000256" key="3">
    <source>
        <dbReference type="ARBA" id="ARBA00022692"/>
    </source>
</evidence>
<dbReference type="Gene3D" id="1.20.1070.10">
    <property type="entry name" value="Rhodopsin 7-helix transmembrane proteins"/>
    <property type="match status" value="1"/>
</dbReference>
<dbReference type="PRINTS" id="PR00237">
    <property type="entry name" value="GPCRRHODOPSN"/>
</dbReference>
<feature type="transmembrane region" description="Helical" evidence="9">
    <location>
        <begin position="56"/>
        <end position="77"/>
    </location>
</feature>
<dbReference type="InterPro" id="IPR017452">
    <property type="entry name" value="GPCR_Rhodpsn_7TM"/>
</dbReference>
<dbReference type="GO" id="GO:0005886">
    <property type="term" value="C:plasma membrane"/>
    <property type="evidence" value="ECO:0007669"/>
    <property type="project" value="UniProtKB-SubCell"/>
</dbReference>
<evidence type="ECO:0000256" key="8">
    <source>
        <dbReference type="ARBA" id="ARBA00023224"/>
    </source>
</evidence>
<keyword evidence="3 9" id="KW-0812">Transmembrane</keyword>
<evidence type="ECO:0000256" key="2">
    <source>
        <dbReference type="ARBA" id="ARBA00022475"/>
    </source>
</evidence>
<proteinExistence type="predicted"/>
<keyword evidence="4 9" id="KW-1133">Transmembrane helix</keyword>
<feature type="transmembrane region" description="Helical" evidence="9">
    <location>
        <begin position="139"/>
        <end position="161"/>
    </location>
</feature>
<reference evidence="11" key="1">
    <citation type="submission" date="2022-08" db="UniProtKB">
        <authorList>
            <consortium name="EnsemblMetazoa"/>
        </authorList>
    </citation>
    <scope>IDENTIFICATION</scope>
    <source>
        <strain evidence="11">05x7-T-G4-1.051#20</strain>
    </source>
</reference>
<evidence type="ECO:0000256" key="6">
    <source>
        <dbReference type="ARBA" id="ARBA00023136"/>
    </source>
</evidence>
<dbReference type="PANTHER" id="PTHR24249">
    <property type="entry name" value="HISTAMINE RECEPTOR-RELATED G-PROTEIN COUPLED RECEPTOR"/>
    <property type="match status" value="1"/>
</dbReference>
<feature type="transmembrane region" description="Helical" evidence="9">
    <location>
        <begin position="279"/>
        <end position="300"/>
    </location>
</feature>
<accession>A0A8W8MAV4</accession>
<evidence type="ECO:0000256" key="1">
    <source>
        <dbReference type="ARBA" id="ARBA00004651"/>
    </source>
</evidence>
<feature type="transmembrane region" description="Helical" evidence="9">
    <location>
        <begin position="20"/>
        <end position="44"/>
    </location>
</feature>
<evidence type="ECO:0000313" key="11">
    <source>
        <dbReference type="EnsemblMetazoa" id="G32614.1:cds"/>
    </source>
</evidence>
<name>A0A8W8MAV4_MAGGI</name>
<sequence>MTSNATSLGYEVEDVGFYIYYFGIMGLLTCVNIPGNILVMTTILRHRDLHINSNYLLVNQAAADLLYGVLYPVYNFAQMTIVPSVVEAFADYTVCTFFISQVLTVVFCSPINLMVVTLDRFIAIVYPFRYEQHVTAKSTLIAIASVWIFSELYSISVHVIYPPRSDFKICRYEDMFNVLQTLLMNLATGLTPLGVMIFLYIRIVKVVRTQSRSIAVQLIAVEASSNDNGNSRKVPKKTKENKSTALISLLLLFYFCAWCPVLVYFLYVMLTKTKPSPYFGATCRIFVFTNSCVNVFVYSLRLQNFRKYLMKDIRLCCKKFCDYLPEKKRRSYRINRLDRGDISTDRSSSKLSGRADISIINIQ</sequence>
<dbReference type="Pfam" id="PF00001">
    <property type="entry name" value="7tm_1"/>
    <property type="match status" value="1"/>
</dbReference>
<keyword evidence="12" id="KW-1185">Reference proteome</keyword>
<keyword evidence="5" id="KW-0297">G-protein coupled receptor</keyword>
<feature type="transmembrane region" description="Helical" evidence="9">
    <location>
        <begin position="181"/>
        <end position="201"/>
    </location>
</feature>
<evidence type="ECO:0000256" key="9">
    <source>
        <dbReference type="SAM" id="Phobius"/>
    </source>
</evidence>
<evidence type="ECO:0000256" key="4">
    <source>
        <dbReference type="ARBA" id="ARBA00022989"/>
    </source>
</evidence>
<feature type="transmembrane region" description="Helical" evidence="9">
    <location>
        <begin position="245"/>
        <end position="267"/>
    </location>
</feature>
<keyword evidence="8" id="KW-0807">Transducer</keyword>
<dbReference type="PROSITE" id="PS50262">
    <property type="entry name" value="G_PROTEIN_RECEP_F1_2"/>
    <property type="match status" value="1"/>
</dbReference>
<keyword evidence="6 9" id="KW-0472">Membrane</keyword>
<dbReference type="EnsemblMetazoa" id="G32614.1">
    <property type="protein sequence ID" value="G32614.1:cds"/>
    <property type="gene ID" value="G32614"/>
</dbReference>
<dbReference type="InterPro" id="IPR000276">
    <property type="entry name" value="GPCR_Rhodpsn"/>
</dbReference>
<dbReference type="GO" id="GO:0004930">
    <property type="term" value="F:G protein-coupled receptor activity"/>
    <property type="evidence" value="ECO:0007669"/>
    <property type="project" value="UniProtKB-KW"/>
</dbReference>
<dbReference type="SUPFAM" id="SSF81321">
    <property type="entry name" value="Family A G protein-coupled receptor-like"/>
    <property type="match status" value="1"/>
</dbReference>
<dbReference type="Proteomes" id="UP000005408">
    <property type="component" value="Unassembled WGS sequence"/>
</dbReference>
<evidence type="ECO:0000256" key="5">
    <source>
        <dbReference type="ARBA" id="ARBA00023040"/>
    </source>
</evidence>
<keyword evidence="7" id="KW-0675">Receptor</keyword>
<dbReference type="AlphaFoldDB" id="A0A8W8MAV4"/>
<keyword evidence="2" id="KW-1003">Cell membrane</keyword>
<dbReference type="PANTHER" id="PTHR24249:SF372">
    <property type="entry name" value="G-PROTEIN COUPLED RECEPTORS FAMILY 1 PROFILE DOMAIN-CONTAINING PROTEIN"/>
    <property type="match status" value="1"/>
</dbReference>
<evidence type="ECO:0000259" key="10">
    <source>
        <dbReference type="PROSITE" id="PS50262"/>
    </source>
</evidence>
<feature type="domain" description="G-protein coupled receptors family 1 profile" evidence="10">
    <location>
        <begin position="35"/>
        <end position="298"/>
    </location>
</feature>
<comment type="subcellular location">
    <subcellularLocation>
        <location evidence="1">Cell membrane</location>
        <topology evidence="1">Multi-pass membrane protein</topology>
    </subcellularLocation>
</comment>
<feature type="transmembrane region" description="Helical" evidence="9">
    <location>
        <begin position="97"/>
        <end position="118"/>
    </location>
</feature>
<evidence type="ECO:0000256" key="7">
    <source>
        <dbReference type="ARBA" id="ARBA00023170"/>
    </source>
</evidence>
<dbReference type="SMART" id="SM01381">
    <property type="entry name" value="7TM_GPCR_Srsx"/>
    <property type="match status" value="1"/>
</dbReference>